<keyword evidence="3" id="KW-0238">DNA-binding</keyword>
<sequence>MNDIDIAGADLNLLKVFEALFEEGSASRAALRLNLTQSAVSAALGRLHELYSEQLFRRTGHGLAPTLLANQLKPVISEALAQVRHSLSMAAPASSAYSGRSVTIGMSDDFEIALGARLIAQVAQRAPQLRLIFRQTHSQIVADALLGRSMDLAITAGGVASRLLSRDLLGEGQYACVVDGSHHPAEQTFDLHWFVRHDHLLISAGGFIGIVDEALAEQGLKRRVGAATTHFAALPYLLTGSTAIATLPLHAAQAITAISHGLRLVACPLPLRRYPVELAWRNSASPDNAVLIVREAIRELVSAERYFVMD</sequence>
<dbReference type="SUPFAM" id="SSF53850">
    <property type="entry name" value="Periplasmic binding protein-like II"/>
    <property type="match status" value="1"/>
</dbReference>
<dbReference type="InterPro" id="IPR036390">
    <property type="entry name" value="WH_DNA-bd_sf"/>
</dbReference>
<proteinExistence type="inferred from homology"/>
<dbReference type="PRINTS" id="PR00039">
    <property type="entry name" value="HTHLYSR"/>
</dbReference>
<dbReference type="SUPFAM" id="SSF46785">
    <property type="entry name" value="Winged helix' DNA-binding domain"/>
    <property type="match status" value="1"/>
</dbReference>
<evidence type="ECO:0000313" key="7">
    <source>
        <dbReference type="Proteomes" id="UP000238196"/>
    </source>
</evidence>
<dbReference type="AlphaFoldDB" id="A0A2S5KWZ3"/>
<keyword evidence="4" id="KW-0804">Transcription</keyword>
<comment type="similarity">
    <text evidence="1">Belongs to the LysR transcriptional regulatory family.</text>
</comment>
<dbReference type="InterPro" id="IPR050389">
    <property type="entry name" value="LysR-type_TF"/>
</dbReference>
<dbReference type="Proteomes" id="UP000238196">
    <property type="component" value="Unassembled WGS sequence"/>
</dbReference>
<protein>
    <submittedName>
        <fullName evidence="6">LysR family transcriptional regulator</fullName>
    </submittedName>
</protein>
<dbReference type="Gene3D" id="3.40.190.10">
    <property type="entry name" value="Periplasmic binding protein-like II"/>
    <property type="match status" value="2"/>
</dbReference>
<dbReference type="Pfam" id="PF03466">
    <property type="entry name" value="LysR_substrate"/>
    <property type="match status" value="1"/>
</dbReference>
<dbReference type="Pfam" id="PF00126">
    <property type="entry name" value="HTH_1"/>
    <property type="match status" value="1"/>
</dbReference>
<comment type="caution">
    <text evidence="6">The sequence shown here is derived from an EMBL/GenBank/DDBJ whole genome shotgun (WGS) entry which is preliminary data.</text>
</comment>
<evidence type="ECO:0000256" key="4">
    <source>
        <dbReference type="ARBA" id="ARBA00023163"/>
    </source>
</evidence>
<accession>A0A2S5KWZ3</accession>
<reference evidence="6 7" key="1">
    <citation type="submission" date="2018-02" db="EMBL/GenBank/DDBJ databases">
        <title>novel marine gammaproteobacteria from coastal saline agro ecosystem.</title>
        <authorList>
            <person name="Krishnan R."/>
            <person name="Ramesh Kumar N."/>
        </authorList>
    </citation>
    <scope>NUCLEOTIDE SEQUENCE [LARGE SCALE GENOMIC DNA]</scope>
    <source>
        <strain evidence="6 7">228</strain>
    </source>
</reference>
<dbReference type="GO" id="GO:0003677">
    <property type="term" value="F:DNA binding"/>
    <property type="evidence" value="ECO:0007669"/>
    <property type="project" value="UniProtKB-KW"/>
</dbReference>
<evidence type="ECO:0000256" key="1">
    <source>
        <dbReference type="ARBA" id="ARBA00009437"/>
    </source>
</evidence>
<gene>
    <name evidence="6" type="ORF">C4K68_01160</name>
</gene>
<dbReference type="PANTHER" id="PTHR30118:SF15">
    <property type="entry name" value="TRANSCRIPTIONAL REGULATORY PROTEIN"/>
    <property type="match status" value="1"/>
</dbReference>
<dbReference type="OrthoDB" id="8893795at2"/>
<dbReference type="GO" id="GO:0003700">
    <property type="term" value="F:DNA-binding transcription factor activity"/>
    <property type="evidence" value="ECO:0007669"/>
    <property type="project" value="InterPro"/>
</dbReference>
<evidence type="ECO:0000259" key="5">
    <source>
        <dbReference type="PROSITE" id="PS50931"/>
    </source>
</evidence>
<keyword evidence="2" id="KW-0805">Transcription regulation</keyword>
<dbReference type="InterPro" id="IPR005119">
    <property type="entry name" value="LysR_subst-bd"/>
</dbReference>
<evidence type="ECO:0000256" key="2">
    <source>
        <dbReference type="ARBA" id="ARBA00023015"/>
    </source>
</evidence>
<dbReference type="EMBL" id="PRLP01000004">
    <property type="protein sequence ID" value="PPC79225.1"/>
    <property type="molecule type" value="Genomic_DNA"/>
</dbReference>
<dbReference type="PROSITE" id="PS50931">
    <property type="entry name" value="HTH_LYSR"/>
    <property type="match status" value="1"/>
</dbReference>
<dbReference type="Gene3D" id="1.10.10.10">
    <property type="entry name" value="Winged helix-like DNA-binding domain superfamily/Winged helix DNA-binding domain"/>
    <property type="match status" value="1"/>
</dbReference>
<evidence type="ECO:0000256" key="3">
    <source>
        <dbReference type="ARBA" id="ARBA00023125"/>
    </source>
</evidence>
<dbReference type="InterPro" id="IPR000847">
    <property type="entry name" value="LysR_HTH_N"/>
</dbReference>
<dbReference type="InterPro" id="IPR036388">
    <property type="entry name" value="WH-like_DNA-bd_sf"/>
</dbReference>
<dbReference type="PANTHER" id="PTHR30118">
    <property type="entry name" value="HTH-TYPE TRANSCRIPTIONAL REGULATOR LEUO-RELATED"/>
    <property type="match status" value="1"/>
</dbReference>
<feature type="domain" description="HTH lysR-type" evidence="5">
    <location>
        <begin position="10"/>
        <end position="66"/>
    </location>
</feature>
<dbReference type="CDD" id="cd08464">
    <property type="entry name" value="PBP2_DntR_like_2"/>
    <property type="match status" value="1"/>
</dbReference>
<organism evidence="6 7">
    <name type="scientific">Proteobacteria bacterium 228</name>
    <dbReference type="NCBI Taxonomy" id="2083153"/>
    <lineage>
        <taxon>Bacteria</taxon>
        <taxon>Pseudomonadati</taxon>
        <taxon>Pseudomonadota</taxon>
    </lineage>
</organism>
<name>A0A2S5KWZ3_9PROT</name>
<evidence type="ECO:0000313" key="6">
    <source>
        <dbReference type="EMBL" id="PPC79225.1"/>
    </source>
</evidence>